<evidence type="ECO:0000256" key="13">
    <source>
        <dbReference type="PROSITE-ProRule" id="PRU10144"/>
    </source>
</evidence>
<feature type="domain" description="TonB-dependent receptor-like beta-barrel" evidence="17">
    <location>
        <begin position="328"/>
        <end position="766"/>
    </location>
</feature>
<dbReference type="PROSITE" id="PS52016">
    <property type="entry name" value="TONB_DEPENDENT_REC_3"/>
    <property type="match status" value="1"/>
</dbReference>
<evidence type="ECO:0000256" key="10">
    <source>
        <dbReference type="ARBA" id="ARBA00023136"/>
    </source>
</evidence>
<dbReference type="InterPro" id="IPR012910">
    <property type="entry name" value="Plug_dom"/>
</dbReference>
<keyword evidence="20" id="KW-1185">Reference proteome</keyword>
<proteinExistence type="inferred from homology"/>
<evidence type="ECO:0000313" key="19">
    <source>
        <dbReference type="EMBL" id="UUR07229.1"/>
    </source>
</evidence>
<dbReference type="PROSITE" id="PS01156">
    <property type="entry name" value="TONB_DEPENDENT_REC_2"/>
    <property type="match status" value="1"/>
</dbReference>
<dbReference type="InterPro" id="IPR010917">
    <property type="entry name" value="TonB_rcpt_CS"/>
</dbReference>
<organism evidence="19 20">
    <name type="scientific">Sphingomonas glaciei</name>
    <dbReference type="NCBI Taxonomy" id="2938948"/>
    <lineage>
        <taxon>Bacteria</taxon>
        <taxon>Pseudomonadati</taxon>
        <taxon>Pseudomonadota</taxon>
        <taxon>Alphaproteobacteria</taxon>
        <taxon>Sphingomonadales</taxon>
        <taxon>Sphingomonadaceae</taxon>
        <taxon>Sphingomonas</taxon>
    </lineage>
</organism>
<accession>A0ABY5MTD6</accession>
<evidence type="ECO:0000256" key="4">
    <source>
        <dbReference type="ARBA" id="ARBA00022496"/>
    </source>
</evidence>
<evidence type="ECO:0000256" key="1">
    <source>
        <dbReference type="ARBA" id="ARBA00004571"/>
    </source>
</evidence>
<dbReference type="InterPro" id="IPR039426">
    <property type="entry name" value="TonB-dep_rcpt-like"/>
</dbReference>
<evidence type="ECO:0000256" key="9">
    <source>
        <dbReference type="ARBA" id="ARBA00023077"/>
    </source>
</evidence>
<keyword evidence="4" id="KW-0410">Iron transport</keyword>
<evidence type="ECO:0000313" key="20">
    <source>
        <dbReference type="Proteomes" id="UP000831921"/>
    </source>
</evidence>
<name>A0ABY5MTD6_9SPHN</name>
<dbReference type="Gene3D" id="2.40.170.20">
    <property type="entry name" value="TonB-dependent receptor, beta-barrel domain"/>
    <property type="match status" value="1"/>
</dbReference>
<evidence type="ECO:0000256" key="15">
    <source>
        <dbReference type="SAM" id="MobiDB-lite"/>
    </source>
</evidence>
<feature type="region of interest" description="Disordered" evidence="15">
    <location>
        <begin position="28"/>
        <end position="53"/>
    </location>
</feature>
<dbReference type="Pfam" id="PF00593">
    <property type="entry name" value="TonB_dep_Rec_b-barrel"/>
    <property type="match status" value="1"/>
</dbReference>
<gene>
    <name evidence="19" type="ORF">M1K48_09775</name>
</gene>
<evidence type="ECO:0000256" key="5">
    <source>
        <dbReference type="ARBA" id="ARBA00022692"/>
    </source>
</evidence>
<dbReference type="Proteomes" id="UP000831921">
    <property type="component" value="Chromosome"/>
</dbReference>
<protein>
    <submittedName>
        <fullName evidence="19">TonB-dependent receptor</fullName>
    </submittedName>
</protein>
<keyword evidence="7" id="KW-0408">Iron</keyword>
<comment type="similarity">
    <text evidence="12 14">Belongs to the TonB-dependent receptor family.</text>
</comment>
<evidence type="ECO:0000256" key="2">
    <source>
        <dbReference type="ARBA" id="ARBA00022448"/>
    </source>
</evidence>
<keyword evidence="11 12" id="KW-0998">Cell outer membrane</keyword>
<dbReference type="SUPFAM" id="SSF56935">
    <property type="entry name" value="Porins"/>
    <property type="match status" value="1"/>
</dbReference>
<evidence type="ECO:0000256" key="11">
    <source>
        <dbReference type="ARBA" id="ARBA00023237"/>
    </source>
</evidence>
<evidence type="ECO:0000259" key="17">
    <source>
        <dbReference type="Pfam" id="PF00593"/>
    </source>
</evidence>
<evidence type="ECO:0000256" key="8">
    <source>
        <dbReference type="ARBA" id="ARBA00023065"/>
    </source>
</evidence>
<dbReference type="Pfam" id="PF07715">
    <property type="entry name" value="Plug"/>
    <property type="match status" value="1"/>
</dbReference>
<sequence length="838" mass="89213">MRATTVRSALFASAAMVLASTPAFAQEAPAGPTETAATAAANEAQTRDEAATASDGEIVVTARRRAESLIDVPIAVTAYSGEQLDRQGAIDISDIGDTTPNVTLETSRGTNSTLTAFIRGVGQQDPVAGYEGGVGIYLDDVYLNRPQGALLDVYDVERIEVLRGPQGTLYGRNTIGGAIKYVTRALSAEPEARLRANVGSYGQRDVIVSASTPVSDWMRVGGAVARLIRNGFGTNLTTGQENYNKDLFATRATVELLPSDTIRFRIAGDYTTDDSNPRGGHRLIPSVISKQLVLGDVFDTRGGLVNPKQKVTGGGISIKGEIGLADGITFKTITAWRKDKSVTPIDFDALSAADVDVPAIYRNRQFSQEVQLLVEKGRLNGLLGAYYLNANANNIFDVVLGVQGAAIGLPGFTASTFGDVDTKTWAGFADFTYDLTDQFSVSLGGRYTSDKRNAVVIRRNLIGGASPELGGTPLNGIFSVANPTGRQFGALTSDFNGEKTFKQFTPRASVSWQPNADNNIYASWSKGFKGGGFDPRGLSTAAPDINGNGTREASEIFDYFLFEPEKVTSYEIGYKAALFDRRLRFAIAGFVADYKDAQVPGSAGAVVNGVPTFVGVTTNAGKAQFKGIEFEGTAVVARDFAGVGSRFNLSGSVGYLDAEYKRFVTNIAAFDANGAPAPASRAQPIDVARFRQIQNTPKWTNSATVDLTVPAGPGMLSANATASYRSRSTQFELPSPYLDQKGFSLFDANLTYDLGRVRVGIHGKNLFDKRYITSGYQFLTVNPVTGQPILSATPFLANGAANPAFAVPGIAPSLGFEGVVTGFYGSPRQVFLSLDVKF</sequence>
<feature type="signal peptide" evidence="16">
    <location>
        <begin position="1"/>
        <end position="25"/>
    </location>
</feature>
<feature type="chain" id="PRO_5045150249" evidence="16">
    <location>
        <begin position="26"/>
        <end position="838"/>
    </location>
</feature>
<dbReference type="PANTHER" id="PTHR32552">
    <property type="entry name" value="FERRICHROME IRON RECEPTOR-RELATED"/>
    <property type="match status" value="1"/>
</dbReference>
<keyword evidence="5 12" id="KW-0812">Transmembrane</keyword>
<dbReference type="EMBL" id="CP097253">
    <property type="protein sequence ID" value="UUR07229.1"/>
    <property type="molecule type" value="Genomic_DNA"/>
</dbReference>
<dbReference type="CDD" id="cd01347">
    <property type="entry name" value="ligand_gated_channel"/>
    <property type="match status" value="1"/>
</dbReference>
<feature type="compositionally biased region" description="Low complexity" evidence="15">
    <location>
        <begin position="28"/>
        <end position="44"/>
    </location>
</feature>
<comment type="subcellular location">
    <subcellularLocation>
        <location evidence="1 12">Cell outer membrane</location>
        <topology evidence="1 12">Multi-pass membrane protein</topology>
    </subcellularLocation>
</comment>
<evidence type="ECO:0000256" key="3">
    <source>
        <dbReference type="ARBA" id="ARBA00022452"/>
    </source>
</evidence>
<evidence type="ECO:0000256" key="14">
    <source>
        <dbReference type="RuleBase" id="RU003357"/>
    </source>
</evidence>
<feature type="domain" description="TonB-dependent receptor plug" evidence="18">
    <location>
        <begin position="69"/>
        <end position="178"/>
    </location>
</feature>
<keyword evidence="19" id="KW-0675">Receptor</keyword>
<evidence type="ECO:0000256" key="6">
    <source>
        <dbReference type="ARBA" id="ARBA00022729"/>
    </source>
</evidence>
<keyword evidence="6 16" id="KW-0732">Signal</keyword>
<dbReference type="RefSeq" id="WP_249454809.1">
    <property type="nucleotide sequence ID" value="NZ_CP097253.1"/>
</dbReference>
<evidence type="ECO:0000256" key="12">
    <source>
        <dbReference type="PROSITE-ProRule" id="PRU01360"/>
    </source>
</evidence>
<keyword evidence="3 12" id="KW-1134">Transmembrane beta strand</keyword>
<dbReference type="InterPro" id="IPR000531">
    <property type="entry name" value="Beta-barrel_TonB"/>
</dbReference>
<keyword evidence="10 12" id="KW-0472">Membrane</keyword>
<reference evidence="19 20" key="1">
    <citation type="submission" date="2022-05" db="EMBL/GenBank/DDBJ databases">
        <title>S8-45 Sphingomonas ultraviolaceadurans.</title>
        <authorList>
            <person name="Liu Y."/>
        </authorList>
    </citation>
    <scope>NUCLEOTIDE SEQUENCE [LARGE SCALE GENOMIC DNA]</scope>
    <source>
        <strain evidence="19 20">S8-45</strain>
    </source>
</reference>
<evidence type="ECO:0000259" key="18">
    <source>
        <dbReference type="Pfam" id="PF07715"/>
    </source>
</evidence>
<keyword evidence="8" id="KW-0406">Ion transport</keyword>
<dbReference type="InterPro" id="IPR036942">
    <property type="entry name" value="Beta-barrel_TonB_sf"/>
</dbReference>
<feature type="short sequence motif" description="TonB C-terminal box" evidence="13">
    <location>
        <begin position="821"/>
        <end position="838"/>
    </location>
</feature>
<keyword evidence="2 12" id="KW-0813">Transport</keyword>
<keyword evidence="9 14" id="KW-0798">TonB box</keyword>
<evidence type="ECO:0000256" key="16">
    <source>
        <dbReference type="SAM" id="SignalP"/>
    </source>
</evidence>
<evidence type="ECO:0000256" key="7">
    <source>
        <dbReference type="ARBA" id="ARBA00023004"/>
    </source>
</evidence>
<dbReference type="PANTHER" id="PTHR32552:SF81">
    <property type="entry name" value="TONB-DEPENDENT OUTER MEMBRANE RECEPTOR"/>
    <property type="match status" value="1"/>
</dbReference>